<keyword evidence="5" id="KW-1185">Reference proteome</keyword>
<protein>
    <submittedName>
        <fullName evidence="4">Predicted dehydrogenase</fullName>
    </submittedName>
</protein>
<dbReference type="Proteomes" id="UP000183028">
    <property type="component" value="Unassembled WGS sequence"/>
</dbReference>
<evidence type="ECO:0000259" key="3">
    <source>
        <dbReference type="Pfam" id="PF02894"/>
    </source>
</evidence>
<feature type="domain" description="Gfo/Idh/MocA-like oxidoreductase N-terminal" evidence="2">
    <location>
        <begin position="4"/>
        <end position="129"/>
    </location>
</feature>
<comment type="similarity">
    <text evidence="1">Belongs to the Gfo/Idh/MocA family.</text>
</comment>
<dbReference type="EMBL" id="FNYK01000053">
    <property type="protein sequence ID" value="SEJ07844.1"/>
    <property type="molecule type" value="Genomic_DNA"/>
</dbReference>
<dbReference type="InterPro" id="IPR004104">
    <property type="entry name" value="Gfo/Idh/MocA-like_OxRdtase_C"/>
</dbReference>
<dbReference type="InterPro" id="IPR036291">
    <property type="entry name" value="NAD(P)-bd_dom_sf"/>
</dbReference>
<dbReference type="Gene3D" id="3.30.360.10">
    <property type="entry name" value="Dihydrodipicolinate Reductase, domain 2"/>
    <property type="match status" value="1"/>
</dbReference>
<organism evidence="4 5">
    <name type="scientific">Sharpea azabuensis</name>
    <dbReference type="NCBI Taxonomy" id="322505"/>
    <lineage>
        <taxon>Bacteria</taxon>
        <taxon>Bacillati</taxon>
        <taxon>Bacillota</taxon>
        <taxon>Erysipelotrichia</taxon>
        <taxon>Erysipelotrichales</taxon>
        <taxon>Coprobacillaceae</taxon>
        <taxon>Sharpea</taxon>
    </lineage>
</organism>
<dbReference type="Pfam" id="PF01408">
    <property type="entry name" value="GFO_IDH_MocA"/>
    <property type="match status" value="1"/>
</dbReference>
<dbReference type="RefSeq" id="WP_074732535.1">
    <property type="nucleotide sequence ID" value="NZ_FNYK01000053.1"/>
</dbReference>
<dbReference type="InterPro" id="IPR052515">
    <property type="entry name" value="Gfo/Idh/MocA_Oxidoreductase"/>
</dbReference>
<evidence type="ECO:0000256" key="1">
    <source>
        <dbReference type="ARBA" id="ARBA00010928"/>
    </source>
</evidence>
<dbReference type="PANTHER" id="PTHR43249:SF1">
    <property type="entry name" value="D-GLUCOSIDE 3-DEHYDROGENASE"/>
    <property type="match status" value="1"/>
</dbReference>
<sequence>MKKLRIAIVGCGGIANQKHMPSIKANGEKAEMVAFCDIIPERAQKAAQEYGVEGAKVYTDYKEMLADKSIDIDVVHVCTPNVAHCPITVAAFEAGKHVMCEKPMAHNTEDARKMIEAWKKSGKKFTIGYQNRLRDDTQTLHASCEAGELGEIYFAKAHAIRRRAVPTWGVFPNKSLQGGGPLIDIGTHALDITLWMMNNYEPASVSGQVFYKLGRQENGPDGNVFGPWDPKTFEVEDSAFGLIKMKNGATIFLEASWALNVLKSMEASTTLCGTKAGAEIHHGGSYPNDELIYNTVEHNQLMEKTISPAGVVDFFEGGAAAEAVREQEQWLNAIINDTEPLVKPEQAFVVTQILEGIYKSAETGKEVFFD</sequence>
<feature type="domain" description="Gfo/Idh/MocA-like oxidoreductase C-terminal" evidence="3">
    <location>
        <begin position="145"/>
        <end position="367"/>
    </location>
</feature>
<gene>
    <name evidence="4" type="ORF">SAMN04487834_10535</name>
</gene>
<dbReference type="Gene3D" id="3.40.50.720">
    <property type="entry name" value="NAD(P)-binding Rossmann-like Domain"/>
    <property type="match status" value="1"/>
</dbReference>
<dbReference type="SUPFAM" id="SSF55347">
    <property type="entry name" value="Glyceraldehyde-3-phosphate dehydrogenase-like, C-terminal domain"/>
    <property type="match status" value="1"/>
</dbReference>
<dbReference type="AlphaFoldDB" id="A0A1H6VXN9"/>
<dbReference type="SUPFAM" id="SSF51735">
    <property type="entry name" value="NAD(P)-binding Rossmann-fold domains"/>
    <property type="match status" value="1"/>
</dbReference>
<evidence type="ECO:0000313" key="5">
    <source>
        <dbReference type="Proteomes" id="UP000183028"/>
    </source>
</evidence>
<dbReference type="InterPro" id="IPR000683">
    <property type="entry name" value="Gfo/Idh/MocA-like_OxRdtase_N"/>
</dbReference>
<evidence type="ECO:0000259" key="2">
    <source>
        <dbReference type="Pfam" id="PF01408"/>
    </source>
</evidence>
<dbReference type="Pfam" id="PF02894">
    <property type="entry name" value="GFO_IDH_MocA_C"/>
    <property type="match status" value="1"/>
</dbReference>
<dbReference type="GO" id="GO:0000166">
    <property type="term" value="F:nucleotide binding"/>
    <property type="evidence" value="ECO:0007669"/>
    <property type="project" value="InterPro"/>
</dbReference>
<reference evidence="5" key="1">
    <citation type="submission" date="2016-10" db="EMBL/GenBank/DDBJ databases">
        <authorList>
            <person name="Varghese N."/>
        </authorList>
    </citation>
    <scope>NUCLEOTIDE SEQUENCE [LARGE SCALE GENOMIC DNA]</scope>
    <source>
        <strain evidence="5">DSM 20406</strain>
    </source>
</reference>
<name>A0A1H6VXN9_9FIRM</name>
<accession>A0A1H6VXN9</accession>
<evidence type="ECO:0000313" key="4">
    <source>
        <dbReference type="EMBL" id="SEJ07844.1"/>
    </source>
</evidence>
<proteinExistence type="inferred from homology"/>
<dbReference type="OrthoDB" id="9815825at2"/>
<dbReference type="PANTHER" id="PTHR43249">
    <property type="entry name" value="UDP-N-ACETYL-2-AMINO-2-DEOXY-D-GLUCURONATE OXIDASE"/>
    <property type="match status" value="1"/>
</dbReference>